<dbReference type="InterPro" id="IPR039422">
    <property type="entry name" value="MarR/SlyA-like"/>
</dbReference>
<comment type="caution">
    <text evidence="2">The sequence shown here is derived from an EMBL/GenBank/DDBJ whole genome shotgun (WGS) entry which is preliminary data.</text>
</comment>
<proteinExistence type="predicted"/>
<dbReference type="PANTHER" id="PTHR33164">
    <property type="entry name" value="TRANSCRIPTIONAL REGULATOR, MARR FAMILY"/>
    <property type="match status" value="1"/>
</dbReference>
<accession>A0ABU5DRW5</accession>
<dbReference type="Proteomes" id="UP001285263">
    <property type="component" value="Unassembled WGS sequence"/>
</dbReference>
<dbReference type="PROSITE" id="PS50995">
    <property type="entry name" value="HTH_MARR_2"/>
    <property type="match status" value="1"/>
</dbReference>
<keyword evidence="3" id="KW-1185">Reference proteome</keyword>
<dbReference type="PANTHER" id="PTHR33164:SF101">
    <property type="entry name" value="TRANSCRIPTIONAL REPRESSOR MPRA"/>
    <property type="match status" value="1"/>
</dbReference>
<dbReference type="RefSeq" id="WP_320427033.1">
    <property type="nucleotide sequence ID" value="NZ_JAXCLA010000013.1"/>
</dbReference>
<evidence type="ECO:0000259" key="1">
    <source>
        <dbReference type="PROSITE" id="PS50995"/>
    </source>
</evidence>
<gene>
    <name evidence="2" type="ORF">SNE35_31505</name>
</gene>
<protein>
    <submittedName>
        <fullName evidence="2">MarR family transcriptional regulator</fullName>
    </submittedName>
</protein>
<organism evidence="2 3">
    <name type="scientific">Roseateles agri</name>
    <dbReference type="NCBI Taxonomy" id="3098619"/>
    <lineage>
        <taxon>Bacteria</taxon>
        <taxon>Pseudomonadati</taxon>
        <taxon>Pseudomonadota</taxon>
        <taxon>Betaproteobacteria</taxon>
        <taxon>Burkholderiales</taxon>
        <taxon>Sphaerotilaceae</taxon>
        <taxon>Roseateles</taxon>
    </lineage>
</organism>
<evidence type="ECO:0000313" key="3">
    <source>
        <dbReference type="Proteomes" id="UP001285263"/>
    </source>
</evidence>
<dbReference type="SUPFAM" id="SSF46785">
    <property type="entry name" value="Winged helix' DNA-binding domain"/>
    <property type="match status" value="1"/>
</dbReference>
<dbReference type="InterPro" id="IPR000835">
    <property type="entry name" value="HTH_MarR-typ"/>
</dbReference>
<sequence length="133" mass="14649">MSKRHCPDDDASVQAGAGRPHLAYAVLLQKALHEVSVTYNQFLVMASLYERAGYRGTPSELSLDVGRTRSNVTLICNQLEDCGWVVRRHGLVNRRRVDITLTEAGSSIIRDLLFKLRPDAVPATDSALENGNA</sequence>
<name>A0ABU5DRW5_9BURK</name>
<feature type="domain" description="HTH marR-type" evidence="1">
    <location>
        <begin position="1"/>
        <end position="133"/>
    </location>
</feature>
<dbReference type="EMBL" id="JAXCLA010000013">
    <property type="protein sequence ID" value="MDY0749066.1"/>
    <property type="molecule type" value="Genomic_DNA"/>
</dbReference>
<dbReference type="SMART" id="SM00347">
    <property type="entry name" value="HTH_MARR"/>
    <property type="match status" value="1"/>
</dbReference>
<dbReference type="PRINTS" id="PR00598">
    <property type="entry name" value="HTHMARR"/>
</dbReference>
<dbReference type="InterPro" id="IPR036388">
    <property type="entry name" value="WH-like_DNA-bd_sf"/>
</dbReference>
<evidence type="ECO:0000313" key="2">
    <source>
        <dbReference type="EMBL" id="MDY0749066.1"/>
    </source>
</evidence>
<dbReference type="Gene3D" id="1.10.10.10">
    <property type="entry name" value="Winged helix-like DNA-binding domain superfamily/Winged helix DNA-binding domain"/>
    <property type="match status" value="1"/>
</dbReference>
<dbReference type="InterPro" id="IPR036390">
    <property type="entry name" value="WH_DNA-bd_sf"/>
</dbReference>
<dbReference type="Pfam" id="PF01047">
    <property type="entry name" value="MarR"/>
    <property type="match status" value="1"/>
</dbReference>
<reference evidence="2 3" key="1">
    <citation type="submission" date="2023-11" db="EMBL/GenBank/DDBJ databases">
        <title>Paucibacter sp. nov., isolated from fresh soil in Korea.</title>
        <authorList>
            <person name="Le N.T.T."/>
        </authorList>
    </citation>
    <scope>NUCLEOTIDE SEQUENCE [LARGE SCALE GENOMIC DNA]</scope>
    <source>
        <strain evidence="2 3">R3-3</strain>
    </source>
</reference>